<keyword evidence="3" id="KW-1185">Reference proteome</keyword>
<evidence type="ECO:0000313" key="2">
    <source>
        <dbReference type="EMBL" id="EDM28211.1"/>
    </source>
</evidence>
<dbReference type="Proteomes" id="UP000004947">
    <property type="component" value="Unassembled WGS sequence"/>
</dbReference>
<proteinExistence type="predicted"/>
<feature type="domain" description="Glycosyltransferase 2-like" evidence="1">
    <location>
        <begin position="3"/>
        <end position="169"/>
    </location>
</feature>
<dbReference type="STRING" id="313628.LNTAR_12681"/>
<dbReference type="InterPro" id="IPR029044">
    <property type="entry name" value="Nucleotide-diphossugar_trans"/>
</dbReference>
<dbReference type="GO" id="GO:0008417">
    <property type="term" value="F:fucosyltransferase activity"/>
    <property type="evidence" value="ECO:0007669"/>
    <property type="project" value="TreeGrafter"/>
</dbReference>
<dbReference type="RefSeq" id="WP_007278203.1">
    <property type="nucleotide sequence ID" value="NZ_ABCK01000006.1"/>
</dbReference>
<dbReference type="OrthoDB" id="9784574at2"/>
<dbReference type="InterPro" id="IPR001173">
    <property type="entry name" value="Glyco_trans_2-like"/>
</dbReference>
<dbReference type="EMBL" id="ABCK01000006">
    <property type="protein sequence ID" value="EDM28211.1"/>
    <property type="molecule type" value="Genomic_DNA"/>
</dbReference>
<accession>A6DJY7</accession>
<evidence type="ECO:0000313" key="3">
    <source>
        <dbReference type="Proteomes" id="UP000004947"/>
    </source>
</evidence>
<dbReference type="Gene3D" id="3.40.50.720">
    <property type="entry name" value="NAD(P)-binding Rossmann-like Domain"/>
    <property type="match status" value="1"/>
</dbReference>
<evidence type="ECO:0000259" key="1">
    <source>
        <dbReference type="Pfam" id="PF00535"/>
    </source>
</evidence>
<dbReference type="Pfam" id="PF00535">
    <property type="entry name" value="Glycos_transf_2"/>
    <property type="match status" value="1"/>
</dbReference>
<keyword evidence="2" id="KW-0808">Transferase</keyword>
<dbReference type="Gene3D" id="3.90.550.10">
    <property type="entry name" value="Spore Coat Polysaccharide Biosynthesis Protein SpsA, Chain A"/>
    <property type="match status" value="1"/>
</dbReference>
<organism evidence="2 3">
    <name type="scientific">Lentisphaera araneosa HTCC2155</name>
    <dbReference type="NCBI Taxonomy" id="313628"/>
    <lineage>
        <taxon>Bacteria</taxon>
        <taxon>Pseudomonadati</taxon>
        <taxon>Lentisphaerota</taxon>
        <taxon>Lentisphaeria</taxon>
        <taxon>Lentisphaerales</taxon>
        <taxon>Lentisphaeraceae</taxon>
        <taxon>Lentisphaera</taxon>
    </lineage>
</organism>
<name>A6DJY7_9BACT</name>
<reference evidence="2 3" key="1">
    <citation type="journal article" date="2010" name="J. Bacteriol.">
        <title>Genome sequence of Lentisphaera araneosa HTCC2155T, the type species of the order Lentisphaerales in the phylum Lentisphaerae.</title>
        <authorList>
            <person name="Thrash J.C."/>
            <person name="Cho J.C."/>
            <person name="Vergin K.L."/>
            <person name="Morris R.M."/>
            <person name="Giovannoni S.J."/>
        </authorList>
    </citation>
    <scope>NUCLEOTIDE SEQUENCE [LARGE SCALE GENOMIC DNA]</scope>
    <source>
        <strain evidence="2 3">HTCC2155</strain>
    </source>
</reference>
<dbReference type="AlphaFoldDB" id="A6DJY7"/>
<protein>
    <submittedName>
        <fullName evidence="2">Glycosyl transferase, group 2 family protein</fullName>
    </submittedName>
</protein>
<dbReference type="CDD" id="cd00761">
    <property type="entry name" value="Glyco_tranf_GTA_type"/>
    <property type="match status" value="1"/>
</dbReference>
<comment type="caution">
    <text evidence="2">The sequence shown here is derived from an EMBL/GenBank/DDBJ whole genome shotgun (WGS) entry which is preliminary data.</text>
</comment>
<gene>
    <name evidence="2" type="ORF">LNTAR_12681</name>
</gene>
<sequence>MISVILPYFNAEATLKTAIESLINQNYENFELILCNDGSTDESEIIAKSFANDKRIKLIQQKNQGVARAHSFAMQHAVGEYIARMDADDFAHPDRFKLQHQHLTNDSNLQVSASQVEFNSCLDKAEGFQHFVDWNNTLLTYEEILENRFIEMPLVNPSTMIRRELYESIGTYQHNSFPEDYDYWLKALSSGAKIEKLPHKLITWNDSSSRLTRSSLLYDPENFYACKAYYLAQELQKNNIDEVVIWGAGNKSRKRSDELLKYGITIKAYIDVSKKLIDREINGVPIYDFQDTQKFQNEFILSYVGNRGIRGKIKRYLEKLDLRTQRNFILCS</sequence>
<dbReference type="PANTHER" id="PTHR22916:SF69">
    <property type="entry name" value="BIFUNCTIONAL GLYCOSYLTRANSFERASE PGTA"/>
    <property type="match status" value="1"/>
</dbReference>
<dbReference type="SUPFAM" id="SSF53448">
    <property type="entry name" value="Nucleotide-diphospho-sugar transferases"/>
    <property type="match status" value="1"/>
</dbReference>
<dbReference type="PANTHER" id="PTHR22916">
    <property type="entry name" value="GLYCOSYLTRANSFERASE"/>
    <property type="match status" value="1"/>
</dbReference>
<dbReference type="eggNOG" id="COG1215">
    <property type="taxonomic scope" value="Bacteria"/>
</dbReference>